<evidence type="ECO:0000256" key="7">
    <source>
        <dbReference type="ARBA" id="ARBA00023114"/>
    </source>
</evidence>
<keyword evidence="3" id="KW-0813">Transport</keyword>
<dbReference type="InterPro" id="IPR003192">
    <property type="entry name" value="Porin_LamB"/>
</dbReference>
<keyword evidence="4" id="KW-1134">Transmembrane beta strand</keyword>
<dbReference type="InterPro" id="IPR036998">
    <property type="entry name" value="Porin_LamB_sf"/>
</dbReference>
<comment type="caution">
    <text evidence="10">The sequence shown here is derived from an EMBL/GenBank/DDBJ whole genome shotgun (WGS) entry which is preliminary data.</text>
</comment>
<accession>A0ABW9AGG7</accession>
<dbReference type="Gene3D" id="2.40.170.10">
    <property type="entry name" value="Porin, LamB type"/>
    <property type="match status" value="1"/>
</dbReference>
<evidence type="ECO:0000313" key="11">
    <source>
        <dbReference type="Proteomes" id="UP001629246"/>
    </source>
</evidence>
<evidence type="ECO:0000256" key="2">
    <source>
        <dbReference type="ARBA" id="ARBA00007055"/>
    </source>
</evidence>
<dbReference type="PANTHER" id="PTHR38762:SF1">
    <property type="entry name" value="CRYPTIC OUTER MEMBRANE PORIN BGLH-RELATED"/>
    <property type="match status" value="1"/>
</dbReference>
<comment type="similarity">
    <text evidence="2">Belongs to the porin LamB (TC 1.B.3) family.</text>
</comment>
<evidence type="ECO:0000256" key="6">
    <source>
        <dbReference type="ARBA" id="ARBA00023065"/>
    </source>
</evidence>
<gene>
    <name evidence="10" type="ORF">PQR62_22075</name>
</gene>
<comment type="subcellular location">
    <subcellularLocation>
        <location evidence="1">Cell outer membrane</location>
        <topology evidence="1">Multi-pass membrane protein</topology>
    </subcellularLocation>
</comment>
<keyword evidence="11" id="KW-1185">Reference proteome</keyword>
<evidence type="ECO:0000313" key="10">
    <source>
        <dbReference type="EMBL" id="MFL9926975.1"/>
    </source>
</evidence>
<evidence type="ECO:0000256" key="8">
    <source>
        <dbReference type="ARBA" id="ARBA00023136"/>
    </source>
</evidence>
<keyword evidence="8" id="KW-0472">Membrane</keyword>
<evidence type="ECO:0000256" key="5">
    <source>
        <dbReference type="ARBA" id="ARBA00022692"/>
    </source>
</evidence>
<protein>
    <submittedName>
        <fullName evidence="10">Carbohydrate porin</fullName>
    </submittedName>
</protein>
<organism evidence="10 11">
    <name type="scientific">Herbaspirillum lusitanum</name>
    <dbReference type="NCBI Taxonomy" id="213312"/>
    <lineage>
        <taxon>Bacteria</taxon>
        <taxon>Pseudomonadati</taxon>
        <taxon>Pseudomonadota</taxon>
        <taxon>Betaproteobacteria</taxon>
        <taxon>Burkholderiales</taxon>
        <taxon>Oxalobacteraceae</taxon>
        <taxon>Herbaspirillum</taxon>
    </lineage>
</organism>
<dbReference type="InterPro" id="IPR050286">
    <property type="entry name" value="G_neg_Bact_CarbUptk_Porin"/>
</dbReference>
<dbReference type="EMBL" id="JAQQFM010000011">
    <property type="protein sequence ID" value="MFL9926975.1"/>
    <property type="molecule type" value="Genomic_DNA"/>
</dbReference>
<evidence type="ECO:0000256" key="1">
    <source>
        <dbReference type="ARBA" id="ARBA00004571"/>
    </source>
</evidence>
<dbReference type="Pfam" id="PF02264">
    <property type="entry name" value="LamB"/>
    <property type="match status" value="1"/>
</dbReference>
<sequence length="423" mass="46337">MPNQLRRRRMLPRSSLSPLFSMLSLMAGGMLMPLSAAALDLSDSLSFNGYARAGFGWLDGGAGQSCFQLPGAPGKYRLGNECEQYAELELEKRIYQGEAGSSLSIVGMASLYNAYNRAPVFSGQDGNVRLPQLYVKYSNIAALNGATLWAGRRYYKRHDIHISDYYFWNPSGTGAGIEDVKLGEVKLSYAFSRKDNIYQEASANRHDFQVNEIRTNTDGLLDVGVSFVEKSSKVADATSGWSLSMLHTQKPFLGGSNKLALQYGVGPGIGLGATGDLHAGRDVKRWRALESFDWQITPAFGGQALLGYQKDQAPGAGQNWWTAGSRLSYAFSDHFKLQTEIGHDRVTPDNGPTRSLSKLTIAPTWAMARSFWSRPEVRLYLTLARWNKAAQNAAASATTLAADGAFGNRLQGSSIGVQVENWW</sequence>
<evidence type="ECO:0000256" key="4">
    <source>
        <dbReference type="ARBA" id="ARBA00022452"/>
    </source>
</evidence>
<dbReference type="CDD" id="cd01346">
    <property type="entry name" value="Maltoporin-like"/>
    <property type="match status" value="1"/>
</dbReference>
<keyword evidence="5" id="KW-0812">Transmembrane</keyword>
<reference evidence="10 11" key="1">
    <citation type="journal article" date="2024" name="Chem. Sci.">
        <title>Discovery of megapolipeptins by genome mining of a Burkholderiales bacteria collection.</title>
        <authorList>
            <person name="Paulo B.S."/>
            <person name="Recchia M.J.J."/>
            <person name="Lee S."/>
            <person name="Fergusson C.H."/>
            <person name="Romanowski S.B."/>
            <person name="Hernandez A."/>
            <person name="Krull N."/>
            <person name="Liu D.Y."/>
            <person name="Cavanagh H."/>
            <person name="Bos A."/>
            <person name="Gray C.A."/>
            <person name="Murphy B.T."/>
            <person name="Linington R.G."/>
            <person name="Eustaquio A.S."/>
        </authorList>
    </citation>
    <scope>NUCLEOTIDE SEQUENCE [LARGE SCALE GENOMIC DNA]</scope>
    <source>
        <strain evidence="10 11">RL21-008-BIB-A</strain>
    </source>
</reference>
<name>A0ABW9AGG7_9BURK</name>
<keyword evidence="7" id="KW-0626">Porin</keyword>
<keyword evidence="9" id="KW-0998">Cell outer membrane</keyword>
<dbReference type="PANTHER" id="PTHR38762">
    <property type="entry name" value="CRYPTIC OUTER MEMBRANE PORIN BGLH-RELATED"/>
    <property type="match status" value="1"/>
</dbReference>
<proteinExistence type="inferred from homology"/>
<dbReference type="Proteomes" id="UP001629246">
    <property type="component" value="Unassembled WGS sequence"/>
</dbReference>
<dbReference type="SUPFAM" id="SSF56935">
    <property type="entry name" value="Porins"/>
    <property type="match status" value="1"/>
</dbReference>
<evidence type="ECO:0000256" key="3">
    <source>
        <dbReference type="ARBA" id="ARBA00022448"/>
    </source>
</evidence>
<dbReference type="RefSeq" id="WP_408160201.1">
    <property type="nucleotide sequence ID" value="NZ_JAQQFM010000011.1"/>
</dbReference>
<evidence type="ECO:0000256" key="9">
    <source>
        <dbReference type="ARBA" id="ARBA00023237"/>
    </source>
</evidence>
<keyword evidence="6" id="KW-0406">Ion transport</keyword>